<comment type="caution">
    <text evidence="2">The sequence shown here is derived from an EMBL/GenBank/DDBJ whole genome shotgun (WGS) entry which is preliminary data.</text>
</comment>
<evidence type="ECO:0000313" key="3">
    <source>
        <dbReference type="Proteomes" id="UP000324479"/>
    </source>
</evidence>
<keyword evidence="1" id="KW-1133">Transmembrane helix</keyword>
<evidence type="ECO:0000313" key="2">
    <source>
        <dbReference type="EMBL" id="KAA5545134.1"/>
    </source>
</evidence>
<dbReference type="Proteomes" id="UP000324479">
    <property type="component" value="Unassembled WGS sequence"/>
</dbReference>
<dbReference type="SUPFAM" id="SSF50956">
    <property type="entry name" value="Thermostable phytase (3-phytase)"/>
    <property type="match status" value="1"/>
</dbReference>
<dbReference type="AlphaFoldDB" id="A0A5M6DC58"/>
<gene>
    <name evidence="2" type="ORF">FYK55_05515</name>
</gene>
<keyword evidence="1" id="KW-0472">Membrane</keyword>
<evidence type="ECO:0000256" key="1">
    <source>
        <dbReference type="SAM" id="Phobius"/>
    </source>
</evidence>
<protein>
    <submittedName>
        <fullName evidence="2">Uncharacterized protein</fullName>
    </submittedName>
</protein>
<dbReference type="RefSeq" id="WP_150075401.1">
    <property type="nucleotide sequence ID" value="NZ_VWOX01000003.1"/>
</dbReference>
<sequence length="341" mass="36369">MPTFWPPGCQAAIPAAVFSQAASRCGPAVLRVAIAAVIGLGVIGLGVIGPDAGRRNGTAVLHAWEPSDSAVARGESALELVCPLLSESSGLAFSGVDRSCFWTHNDSGDQARMFAFDADGTCCGQLTLANVDAVDWEDAASFRDDQVSRLLVADVGDNDGRRRSVVLYLFDEPDPRSESRVKAFQTLEVTYADGPHDCEAVAVDPANRRILMLTKSVLFTKLYELPLPARGAAGAKGGVRRLVAKPVGAVAIPLASGMDRCPLTGDLWVTGYLQAFRFKVPEDASLVTTIRQVPQVIDLPKLRQVEAIAVDDRGQVWVTSEGRPAKLQRLSDSGRSARDPS</sequence>
<accession>A0A5M6DC58</accession>
<keyword evidence="1" id="KW-0812">Transmembrane</keyword>
<dbReference type="EMBL" id="VWOX01000003">
    <property type="protein sequence ID" value="KAA5545134.1"/>
    <property type="molecule type" value="Genomic_DNA"/>
</dbReference>
<organism evidence="2 3">
    <name type="scientific">Roseiconus nitratireducens</name>
    <dbReference type="NCBI Taxonomy" id="2605748"/>
    <lineage>
        <taxon>Bacteria</taxon>
        <taxon>Pseudomonadati</taxon>
        <taxon>Planctomycetota</taxon>
        <taxon>Planctomycetia</taxon>
        <taxon>Pirellulales</taxon>
        <taxon>Pirellulaceae</taxon>
        <taxon>Roseiconus</taxon>
    </lineage>
</organism>
<feature type="transmembrane region" description="Helical" evidence="1">
    <location>
        <begin position="28"/>
        <end position="48"/>
    </location>
</feature>
<proteinExistence type="predicted"/>
<reference evidence="2 3" key="1">
    <citation type="submission" date="2019-08" db="EMBL/GenBank/DDBJ databases">
        <authorList>
            <person name="Dhanesh K."/>
            <person name="Kumar G."/>
            <person name="Sasikala C."/>
            <person name="Venkata Ramana C."/>
        </authorList>
    </citation>
    <scope>NUCLEOTIDE SEQUENCE [LARGE SCALE GENOMIC DNA]</scope>
    <source>
        <strain evidence="2 3">JC645</strain>
    </source>
</reference>
<keyword evidence="3" id="KW-1185">Reference proteome</keyword>
<name>A0A5M6DC58_9BACT</name>